<gene>
    <name evidence="3" type="ORF">PGLA1383_LOCUS31850</name>
    <name evidence="4" type="ORF">PGLA1383_LOCUS37477</name>
</gene>
<organism evidence="3 5">
    <name type="scientific">Polarella glacialis</name>
    <name type="common">Dinoflagellate</name>
    <dbReference type="NCBI Taxonomy" id="89957"/>
    <lineage>
        <taxon>Eukaryota</taxon>
        <taxon>Sar</taxon>
        <taxon>Alveolata</taxon>
        <taxon>Dinophyceae</taxon>
        <taxon>Suessiales</taxon>
        <taxon>Suessiaceae</taxon>
        <taxon>Polarella</taxon>
    </lineage>
</organism>
<feature type="region of interest" description="Disordered" evidence="1">
    <location>
        <begin position="38"/>
        <end position="74"/>
    </location>
</feature>
<name>A0A813FI35_POLGL</name>
<comment type="caution">
    <text evidence="3">The sequence shown here is derived from an EMBL/GenBank/DDBJ whole genome shotgun (WGS) entry which is preliminary data.</text>
</comment>
<accession>A0A813FI35</accession>
<evidence type="ECO:0000313" key="5">
    <source>
        <dbReference type="Proteomes" id="UP000654075"/>
    </source>
</evidence>
<evidence type="ECO:0000256" key="1">
    <source>
        <dbReference type="SAM" id="MobiDB-lite"/>
    </source>
</evidence>
<dbReference type="AlphaFoldDB" id="A0A813FI35"/>
<dbReference type="Proteomes" id="UP000654075">
    <property type="component" value="Unassembled WGS sequence"/>
</dbReference>
<evidence type="ECO:0000313" key="3">
    <source>
        <dbReference type="EMBL" id="CAE8614120.1"/>
    </source>
</evidence>
<reference evidence="3" key="1">
    <citation type="submission" date="2021-02" db="EMBL/GenBank/DDBJ databases">
        <authorList>
            <person name="Dougan E. K."/>
            <person name="Rhodes N."/>
            <person name="Thang M."/>
            <person name="Chan C."/>
        </authorList>
    </citation>
    <scope>NUCLEOTIDE SEQUENCE</scope>
</reference>
<keyword evidence="2" id="KW-0812">Transmembrane</keyword>
<sequence length="132" mass="14833">MENLRRFGSRCVGGQAANFDAGTLAVAAATAWQAGGRMNSGAQLQQQPQHQQQEQQHQQQQQQHQQQQQQQRSAHSAFAAGALLPALVEETQWLLLAQFGKRRRLPQLRLQPGASLWLFVVIFCFCLKTKQI</sequence>
<keyword evidence="2" id="KW-0472">Membrane</keyword>
<evidence type="ECO:0000256" key="2">
    <source>
        <dbReference type="SAM" id="Phobius"/>
    </source>
</evidence>
<protein>
    <submittedName>
        <fullName evidence="3">Uncharacterized protein</fullName>
    </submittedName>
</protein>
<keyword evidence="5" id="KW-1185">Reference proteome</keyword>
<feature type="transmembrane region" description="Helical" evidence="2">
    <location>
        <begin position="108"/>
        <end position="127"/>
    </location>
</feature>
<proteinExistence type="predicted"/>
<feature type="compositionally biased region" description="Low complexity" evidence="1">
    <location>
        <begin position="43"/>
        <end position="71"/>
    </location>
</feature>
<dbReference type="EMBL" id="CAJNNV010027254">
    <property type="protein sequence ID" value="CAE8619900.1"/>
    <property type="molecule type" value="Genomic_DNA"/>
</dbReference>
<evidence type="ECO:0000313" key="4">
    <source>
        <dbReference type="EMBL" id="CAE8619900.1"/>
    </source>
</evidence>
<keyword evidence="2" id="KW-1133">Transmembrane helix</keyword>
<dbReference type="EMBL" id="CAJNNV010025366">
    <property type="protein sequence ID" value="CAE8614120.1"/>
    <property type="molecule type" value="Genomic_DNA"/>
</dbReference>